<evidence type="ECO:0000313" key="7">
    <source>
        <dbReference type="Proteomes" id="UP000008229"/>
    </source>
</evidence>
<dbReference type="EMBL" id="CP001854">
    <property type="protein sequence ID" value="ADB48874.1"/>
    <property type="molecule type" value="Genomic_DNA"/>
</dbReference>
<dbReference type="eggNOG" id="COG2070">
    <property type="taxonomic scope" value="Bacteria"/>
</dbReference>
<dbReference type="Pfam" id="PF03060">
    <property type="entry name" value="NMO"/>
    <property type="match status" value="1"/>
</dbReference>
<reference evidence="7" key="2">
    <citation type="submission" date="2010-01" db="EMBL/GenBank/DDBJ databases">
        <title>The complete genome of Conexibacter woesei DSM 14684.</title>
        <authorList>
            <consortium name="US DOE Joint Genome Institute (JGI-PGF)"/>
            <person name="Lucas S."/>
            <person name="Copeland A."/>
            <person name="Lapidus A."/>
            <person name="Glavina del Rio T."/>
            <person name="Dalin E."/>
            <person name="Tice H."/>
            <person name="Bruce D."/>
            <person name="Goodwin L."/>
            <person name="Pitluck S."/>
            <person name="Kyrpides N."/>
            <person name="Mavromatis K."/>
            <person name="Ivanova N."/>
            <person name="Mikhailova N."/>
            <person name="Chertkov O."/>
            <person name="Brettin T."/>
            <person name="Detter J.C."/>
            <person name="Han C."/>
            <person name="Larimer F."/>
            <person name="Land M."/>
            <person name="Hauser L."/>
            <person name="Markowitz V."/>
            <person name="Cheng J.-F."/>
            <person name="Hugenholtz P."/>
            <person name="Woyke T."/>
            <person name="Wu D."/>
            <person name="Pukall R."/>
            <person name="Steenblock K."/>
            <person name="Schneider S."/>
            <person name="Klenk H.-P."/>
            <person name="Eisen J.A."/>
        </authorList>
    </citation>
    <scope>NUCLEOTIDE SEQUENCE [LARGE SCALE GENOMIC DNA]</scope>
    <source>
        <strain evidence="7">DSM 14684 / CIP 108061 / JCM 11494 / NBRC 100937 / ID131577</strain>
    </source>
</reference>
<dbReference type="Proteomes" id="UP000008229">
    <property type="component" value="Chromosome"/>
</dbReference>
<keyword evidence="6" id="KW-0223">Dioxygenase</keyword>
<dbReference type="CDD" id="cd04730">
    <property type="entry name" value="NPD_like"/>
    <property type="match status" value="1"/>
</dbReference>
<dbReference type="KEGG" id="cwo:Cwoe_0438"/>
<proteinExistence type="inferred from homology"/>
<dbReference type="InterPro" id="IPR013785">
    <property type="entry name" value="Aldolase_TIM"/>
</dbReference>
<dbReference type="AlphaFoldDB" id="D3F7A3"/>
<evidence type="ECO:0000256" key="5">
    <source>
        <dbReference type="ARBA" id="ARBA00023033"/>
    </source>
</evidence>
<evidence type="ECO:0000256" key="2">
    <source>
        <dbReference type="ARBA" id="ARBA00022630"/>
    </source>
</evidence>
<comment type="similarity">
    <text evidence="1">Belongs to the nitronate monooxygenase family. NMO class I subfamily.</text>
</comment>
<keyword evidence="7" id="KW-1185">Reference proteome</keyword>
<name>D3F7A3_CONWI</name>
<organism evidence="6 7">
    <name type="scientific">Conexibacter woesei (strain DSM 14684 / CCUG 47730 / CIP 108061 / JCM 11494 / NBRC 100937 / ID131577)</name>
    <dbReference type="NCBI Taxonomy" id="469383"/>
    <lineage>
        <taxon>Bacteria</taxon>
        <taxon>Bacillati</taxon>
        <taxon>Actinomycetota</taxon>
        <taxon>Thermoleophilia</taxon>
        <taxon>Solirubrobacterales</taxon>
        <taxon>Conexibacteraceae</taxon>
        <taxon>Conexibacter</taxon>
    </lineage>
</organism>
<evidence type="ECO:0000313" key="6">
    <source>
        <dbReference type="EMBL" id="ADB48874.1"/>
    </source>
</evidence>
<dbReference type="OrthoDB" id="9778912at2"/>
<accession>D3F7A3</accession>
<keyword evidence="2" id="KW-0285">Flavoprotein</keyword>
<dbReference type="GO" id="GO:0018580">
    <property type="term" value="F:nitronate monooxygenase activity"/>
    <property type="evidence" value="ECO:0007669"/>
    <property type="project" value="InterPro"/>
</dbReference>
<dbReference type="SUPFAM" id="SSF51412">
    <property type="entry name" value="Inosine monophosphate dehydrogenase (IMPDH)"/>
    <property type="match status" value="1"/>
</dbReference>
<keyword evidence="3" id="KW-0288">FMN</keyword>
<dbReference type="STRING" id="469383.Cwoe_0438"/>
<evidence type="ECO:0000256" key="4">
    <source>
        <dbReference type="ARBA" id="ARBA00023002"/>
    </source>
</evidence>
<keyword evidence="4" id="KW-0560">Oxidoreductase</keyword>
<reference evidence="6 7" key="1">
    <citation type="journal article" date="2010" name="Stand. Genomic Sci.">
        <title>Complete genome sequence of Conexibacter woesei type strain (ID131577).</title>
        <authorList>
            <person name="Pukall R."/>
            <person name="Lapidus A."/>
            <person name="Glavina Del Rio T."/>
            <person name="Copeland A."/>
            <person name="Tice H."/>
            <person name="Cheng J.-F."/>
            <person name="Lucas S."/>
            <person name="Chen F."/>
            <person name="Nolan M."/>
            <person name="Bruce D."/>
            <person name="Goodwin L."/>
            <person name="Pitluck S."/>
            <person name="Mavromatis K."/>
            <person name="Ivanova N."/>
            <person name="Ovchinnikova G."/>
            <person name="Pati A."/>
            <person name="Chen A."/>
            <person name="Palaniappan K."/>
            <person name="Land M."/>
            <person name="Hauser L."/>
            <person name="Chang Y.-J."/>
            <person name="Jeffries C.D."/>
            <person name="Chain P."/>
            <person name="Meincke L."/>
            <person name="Sims D."/>
            <person name="Brettin T."/>
            <person name="Detter J.C."/>
            <person name="Rohde M."/>
            <person name="Goeker M."/>
            <person name="Bristow J."/>
            <person name="Eisen J.A."/>
            <person name="Markowitz V."/>
            <person name="Kyrpides N.C."/>
            <person name="Klenk H.-P."/>
            <person name="Hugenholtz P."/>
        </authorList>
    </citation>
    <scope>NUCLEOTIDE SEQUENCE [LARGE SCALE GENOMIC DNA]</scope>
    <source>
        <strain evidence="7">DSM 14684 / CIP 108061 / JCM 11494 / NBRC 100937 / ID131577</strain>
    </source>
</reference>
<evidence type="ECO:0000256" key="1">
    <source>
        <dbReference type="ARBA" id="ARBA00009881"/>
    </source>
</evidence>
<dbReference type="GO" id="GO:0051213">
    <property type="term" value="F:dioxygenase activity"/>
    <property type="evidence" value="ECO:0007669"/>
    <property type="project" value="UniProtKB-KW"/>
</dbReference>
<dbReference type="HOGENOM" id="CLU_038732_3_0_11"/>
<keyword evidence="5" id="KW-0503">Monooxygenase</keyword>
<dbReference type="InterPro" id="IPR004136">
    <property type="entry name" value="NMO"/>
</dbReference>
<gene>
    <name evidence="6" type="ordered locus">Cwoe_0438</name>
</gene>
<protein>
    <submittedName>
        <fullName evidence="6">2-nitropropane dioxygenase NPD</fullName>
    </submittedName>
</protein>
<dbReference type="RefSeq" id="WP_012931927.1">
    <property type="nucleotide sequence ID" value="NC_013739.1"/>
</dbReference>
<dbReference type="PANTHER" id="PTHR42747">
    <property type="entry name" value="NITRONATE MONOOXYGENASE-RELATED"/>
    <property type="match status" value="1"/>
</dbReference>
<dbReference type="Gene3D" id="3.20.20.70">
    <property type="entry name" value="Aldolase class I"/>
    <property type="match status" value="1"/>
</dbReference>
<dbReference type="PANTHER" id="PTHR42747:SF4">
    <property type="entry name" value="BLR1330 PROTEIN"/>
    <property type="match status" value="1"/>
</dbReference>
<sequence>MSVAFDALTERLRVPAIAAPMFLVSGVDLVLAACRAGVIGAFPAPNARTVEELDEWCGAIRAGLGPGDAPWALNLVAHRTYARLAQEVEAIEAHRPPLVITALGSPAAVIEAVHAYGGVVLADVSTTRHAEKALAAGADGLVLVSAGAGGHTGSYNPFAFVHELRASFGGPLVLSGGIADGRAIAAARVLGADLAYVGTRFIATRESLVPDAYREMVVACALADVVQSDRLTGAPANWLAPSLAAAAAENGGGDGRAIDFSGIAGAERKRWRDVWAAGHGLAGATRICTTAELVDELANQYEEATAR</sequence>
<evidence type="ECO:0000256" key="3">
    <source>
        <dbReference type="ARBA" id="ARBA00022643"/>
    </source>
</evidence>